<sequence length="78" mass="9100">MPQHINYLFKQELGISPTALLHLEHCKRAFLLIRNDRLSVKEAAERTGFCDAYHFSKVFKKTYGFPPGLITRFFKPQS</sequence>
<feature type="domain" description="HTH araC/xylS-type" evidence="4">
    <location>
        <begin position="1"/>
        <end position="73"/>
    </location>
</feature>
<keyword evidence="6" id="KW-1185">Reference proteome</keyword>
<evidence type="ECO:0000313" key="5">
    <source>
        <dbReference type="EMBL" id="QHI70878.1"/>
    </source>
</evidence>
<evidence type="ECO:0000256" key="2">
    <source>
        <dbReference type="ARBA" id="ARBA00023125"/>
    </source>
</evidence>
<accession>A0A6P1MFT2</accession>
<dbReference type="Gene3D" id="1.10.10.60">
    <property type="entry name" value="Homeodomain-like"/>
    <property type="match status" value="1"/>
</dbReference>
<evidence type="ECO:0000256" key="3">
    <source>
        <dbReference type="ARBA" id="ARBA00023163"/>
    </source>
</evidence>
<name>A0A6P1MFT2_9BACT</name>
<gene>
    <name evidence="5" type="ORF">GT409_04225</name>
</gene>
<dbReference type="EMBL" id="CP047593">
    <property type="protein sequence ID" value="QHI70878.1"/>
    <property type="molecule type" value="Genomic_DNA"/>
</dbReference>
<keyword evidence="3" id="KW-0804">Transcription</keyword>
<evidence type="ECO:0000259" key="4">
    <source>
        <dbReference type="PROSITE" id="PS01124"/>
    </source>
</evidence>
<dbReference type="AlphaFoldDB" id="A0A6P1MFT2"/>
<keyword evidence="2" id="KW-0238">DNA-binding</keyword>
<dbReference type="GO" id="GO:0003700">
    <property type="term" value="F:DNA-binding transcription factor activity"/>
    <property type="evidence" value="ECO:0007669"/>
    <property type="project" value="InterPro"/>
</dbReference>
<dbReference type="GO" id="GO:0043565">
    <property type="term" value="F:sequence-specific DNA binding"/>
    <property type="evidence" value="ECO:0007669"/>
    <property type="project" value="InterPro"/>
</dbReference>
<organism evidence="5 6">
    <name type="scientific">Tichowtungia aerotolerans</name>
    <dbReference type="NCBI Taxonomy" id="2697043"/>
    <lineage>
        <taxon>Bacteria</taxon>
        <taxon>Pseudomonadati</taxon>
        <taxon>Kiritimatiellota</taxon>
        <taxon>Tichowtungiia</taxon>
        <taxon>Tichowtungiales</taxon>
        <taxon>Tichowtungiaceae</taxon>
        <taxon>Tichowtungia</taxon>
    </lineage>
</organism>
<dbReference type="SMART" id="SM00342">
    <property type="entry name" value="HTH_ARAC"/>
    <property type="match status" value="1"/>
</dbReference>
<dbReference type="SUPFAM" id="SSF46689">
    <property type="entry name" value="Homeodomain-like"/>
    <property type="match status" value="1"/>
</dbReference>
<dbReference type="Proteomes" id="UP000464954">
    <property type="component" value="Chromosome"/>
</dbReference>
<proteinExistence type="predicted"/>
<dbReference type="Pfam" id="PF12833">
    <property type="entry name" value="HTH_18"/>
    <property type="match status" value="1"/>
</dbReference>
<dbReference type="PANTHER" id="PTHR43280:SF28">
    <property type="entry name" value="HTH-TYPE TRANSCRIPTIONAL ACTIVATOR RHAS"/>
    <property type="match status" value="1"/>
</dbReference>
<evidence type="ECO:0000313" key="6">
    <source>
        <dbReference type="Proteomes" id="UP000464954"/>
    </source>
</evidence>
<evidence type="ECO:0000256" key="1">
    <source>
        <dbReference type="ARBA" id="ARBA00023015"/>
    </source>
</evidence>
<dbReference type="InterPro" id="IPR009057">
    <property type="entry name" value="Homeodomain-like_sf"/>
</dbReference>
<keyword evidence="1" id="KW-0805">Transcription regulation</keyword>
<dbReference type="KEGG" id="taer:GT409_04225"/>
<dbReference type="PANTHER" id="PTHR43280">
    <property type="entry name" value="ARAC-FAMILY TRANSCRIPTIONAL REGULATOR"/>
    <property type="match status" value="1"/>
</dbReference>
<reference evidence="5 6" key="1">
    <citation type="submission" date="2020-01" db="EMBL/GenBank/DDBJ databases">
        <title>Ponticoccus aerotolerans gen. nov., sp. nov., an anaerobic bacterium and proposal of Ponticoccusceae fam. nov., Ponticoccusles ord. nov. and Ponticoccuse classis nov. in the phylum Kiritimatiellaeota.</title>
        <authorList>
            <person name="Zhou L.Y."/>
            <person name="Du Z.J."/>
        </authorList>
    </citation>
    <scope>NUCLEOTIDE SEQUENCE [LARGE SCALE GENOMIC DNA]</scope>
    <source>
        <strain evidence="5 6">S-5007</strain>
    </source>
</reference>
<protein>
    <submittedName>
        <fullName evidence="5">Helix-turn-helix domain-containing protein</fullName>
    </submittedName>
</protein>
<dbReference type="InterPro" id="IPR018060">
    <property type="entry name" value="HTH_AraC"/>
</dbReference>
<dbReference type="PROSITE" id="PS01124">
    <property type="entry name" value="HTH_ARAC_FAMILY_2"/>
    <property type="match status" value="1"/>
</dbReference>